<keyword evidence="3" id="KW-1185">Reference proteome</keyword>
<keyword evidence="1" id="KW-0472">Membrane</keyword>
<gene>
    <name evidence="2" type="ORF">J2S02_000675</name>
</gene>
<reference evidence="2 3" key="1">
    <citation type="submission" date="2023-07" db="EMBL/GenBank/DDBJ databases">
        <title>Genomic Encyclopedia of Type Strains, Phase IV (KMG-IV): sequencing the most valuable type-strain genomes for metagenomic binning, comparative biology and taxonomic classification.</title>
        <authorList>
            <person name="Goeker M."/>
        </authorList>
    </citation>
    <scope>NUCLEOTIDE SEQUENCE [LARGE SCALE GENOMIC DNA]</scope>
    <source>
        <strain evidence="2 3">DSM 17723</strain>
    </source>
</reference>
<dbReference type="SUPFAM" id="SSF52317">
    <property type="entry name" value="Class I glutamine amidotransferase-like"/>
    <property type="match status" value="1"/>
</dbReference>
<feature type="transmembrane region" description="Helical" evidence="1">
    <location>
        <begin position="12"/>
        <end position="34"/>
    </location>
</feature>
<dbReference type="InterPro" id="IPR018695">
    <property type="entry name" value="DUF2194"/>
</dbReference>
<comment type="caution">
    <text evidence="2">The sequence shown here is derived from an EMBL/GenBank/DDBJ whole genome shotgun (WGS) entry which is preliminary data.</text>
</comment>
<accession>A0ABT9YWI1</accession>
<dbReference type="SUPFAM" id="SSF88713">
    <property type="entry name" value="Glycoside hydrolase/deacetylase"/>
    <property type="match status" value="1"/>
</dbReference>
<dbReference type="InterPro" id="IPR029062">
    <property type="entry name" value="Class_I_gatase-like"/>
</dbReference>
<evidence type="ECO:0008006" key="4">
    <source>
        <dbReference type="Google" id="ProtNLM"/>
    </source>
</evidence>
<dbReference type="EMBL" id="JAUSTZ010000001">
    <property type="protein sequence ID" value="MDQ0224353.1"/>
    <property type="molecule type" value="Genomic_DNA"/>
</dbReference>
<evidence type="ECO:0000313" key="2">
    <source>
        <dbReference type="EMBL" id="MDQ0224353.1"/>
    </source>
</evidence>
<dbReference type="InterPro" id="IPR011330">
    <property type="entry name" value="Glyco_hydro/deAcase_b/a-brl"/>
</dbReference>
<protein>
    <recommendedName>
        <fullName evidence="4">NodB homology domain-containing protein</fullName>
    </recommendedName>
</protein>
<proteinExistence type="predicted"/>
<name>A0ABT9YWI1_9BACI</name>
<sequence length="570" mass="63971">MNYSFKIEKSLYMMIALVAIIGFLFIIIRSDLILSHGYMKEEKMLSAPIENKEDLSGYKRSSFLLLEGDDQPELAKTLKNNLEKIGKNVTQQQIGEGSIVTDHTDGIIIATEKIDELKDIQALLDYVKSGGSLFFAIRPSPGTALSALYQQVGIVEVGGFIETTGIELTEPMIGQATSMSFESEDIRNSSLALRVGKQATVYAKSTDDLPLLWSTNYGEGMFVFFNGTMFTDPSQGGLFIKGIQLMVPEFIYPVINAKVTALEGFPFPVPNGQHEGMTNEEMLRNIIWADLQRVEAKYDLNYTASYVSAFDKLTKKPGRDELAKMQENTVLYGRELLRMGGEIGVQGYHHAPLTEVSKSDTREQMEITAEQLEGALPGYRVSTYIPVDQNEPLTHLPFIHEVFPELKAVLANVEQPSMNDGVAVLPKQLNGFVDDPSLKWEAFNGLLMSGFMSESLHLQSLLLEDEDIDRSLLQFETQQKELKNNFPWLRNQTISDVAKGVENHVNTVVYEEHTKNGITFHLNQIQEPAYFYFSSNRKVESTENCVVTTIGPNLYLVETNHLTFHIRLGE</sequence>
<evidence type="ECO:0000256" key="1">
    <source>
        <dbReference type="SAM" id="Phobius"/>
    </source>
</evidence>
<dbReference type="Proteomes" id="UP001232245">
    <property type="component" value="Unassembled WGS sequence"/>
</dbReference>
<keyword evidence="1" id="KW-1133">Transmembrane helix</keyword>
<evidence type="ECO:0000313" key="3">
    <source>
        <dbReference type="Proteomes" id="UP001232245"/>
    </source>
</evidence>
<organism evidence="2 3">
    <name type="scientific">Metabacillus niabensis</name>
    <dbReference type="NCBI Taxonomy" id="324854"/>
    <lineage>
        <taxon>Bacteria</taxon>
        <taxon>Bacillati</taxon>
        <taxon>Bacillota</taxon>
        <taxon>Bacilli</taxon>
        <taxon>Bacillales</taxon>
        <taxon>Bacillaceae</taxon>
        <taxon>Metabacillus</taxon>
    </lineage>
</organism>
<keyword evidence="1" id="KW-0812">Transmembrane</keyword>
<dbReference type="RefSeq" id="WP_174879452.1">
    <property type="nucleotide sequence ID" value="NZ_CADEPK010000021.1"/>
</dbReference>
<dbReference type="Pfam" id="PF09960">
    <property type="entry name" value="DUF2194"/>
    <property type="match status" value="1"/>
</dbReference>